<gene>
    <name evidence="2" type="ORF">ACFPIE_20410</name>
</gene>
<dbReference type="PROSITE" id="PS50943">
    <property type="entry name" value="HTH_CROC1"/>
    <property type="match status" value="1"/>
</dbReference>
<evidence type="ECO:0000313" key="3">
    <source>
        <dbReference type="Proteomes" id="UP001596152"/>
    </source>
</evidence>
<reference evidence="3" key="1">
    <citation type="journal article" date="2019" name="Int. J. Syst. Evol. Microbiol.">
        <title>The Global Catalogue of Microorganisms (GCM) 10K type strain sequencing project: providing services to taxonomists for standard genome sequencing and annotation.</title>
        <authorList>
            <consortium name="The Broad Institute Genomics Platform"/>
            <consortium name="The Broad Institute Genome Sequencing Center for Infectious Disease"/>
            <person name="Wu L."/>
            <person name="Ma J."/>
        </authorList>
    </citation>
    <scope>NUCLEOTIDE SEQUENCE [LARGE SCALE GENOMIC DNA]</scope>
    <source>
        <strain evidence="3">JCM 12125</strain>
    </source>
</reference>
<feature type="domain" description="HTH cro/C1-type" evidence="1">
    <location>
        <begin position="19"/>
        <end position="73"/>
    </location>
</feature>
<dbReference type="Gene3D" id="2.10.109.10">
    <property type="entry name" value="Umud Fragment, subunit A"/>
    <property type="match status" value="1"/>
</dbReference>
<dbReference type="RefSeq" id="WP_374036800.1">
    <property type="nucleotide sequence ID" value="NZ_CP169082.1"/>
</dbReference>
<dbReference type="SUPFAM" id="SSF51306">
    <property type="entry name" value="LexA/Signal peptidase"/>
    <property type="match status" value="1"/>
</dbReference>
<accession>A0ABW0FXN0</accession>
<proteinExistence type="predicted"/>
<dbReference type="SMART" id="SM00530">
    <property type="entry name" value="HTH_XRE"/>
    <property type="match status" value="1"/>
</dbReference>
<dbReference type="InterPro" id="IPR001387">
    <property type="entry name" value="Cro/C1-type_HTH"/>
</dbReference>
<name>A0ABW0FXN0_9CAUL</name>
<dbReference type="Proteomes" id="UP001596152">
    <property type="component" value="Unassembled WGS sequence"/>
</dbReference>
<evidence type="ECO:0000313" key="2">
    <source>
        <dbReference type="EMBL" id="MFC5346286.1"/>
    </source>
</evidence>
<dbReference type="InterPro" id="IPR010982">
    <property type="entry name" value="Lambda_DNA-bd_dom_sf"/>
</dbReference>
<comment type="caution">
    <text evidence="2">The sequence shown here is derived from an EMBL/GenBank/DDBJ whole genome shotgun (WGS) entry which is preliminary data.</text>
</comment>
<dbReference type="EMBL" id="JBHSLF010000056">
    <property type="protein sequence ID" value="MFC5346286.1"/>
    <property type="molecule type" value="Genomic_DNA"/>
</dbReference>
<keyword evidence="3" id="KW-1185">Reference proteome</keyword>
<dbReference type="Pfam" id="PF13560">
    <property type="entry name" value="HTH_31"/>
    <property type="match status" value="1"/>
</dbReference>
<evidence type="ECO:0000259" key="1">
    <source>
        <dbReference type="PROSITE" id="PS50943"/>
    </source>
</evidence>
<organism evidence="2 3">
    <name type="scientific">Brevundimonas staleyi</name>
    <dbReference type="NCBI Taxonomy" id="74326"/>
    <lineage>
        <taxon>Bacteria</taxon>
        <taxon>Pseudomonadati</taxon>
        <taxon>Pseudomonadota</taxon>
        <taxon>Alphaproteobacteria</taxon>
        <taxon>Caulobacterales</taxon>
        <taxon>Caulobacteraceae</taxon>
        <taxon>Brevundimonas</taxon>
    </lineage>
</organism>
<protein>
    <submittedName>
        <fullName evidence="2">Helix-turn-helix domain-containing protein</fullName>
    </submittedName>
</protein>
<dbReference type="Gene3D" id="1.10.260.40">
    <property type="entry name" value="lambda repressor-like DNA-binding domains"/>
    <property type="match status" value="1"/>
</dbReference>
<dbReference type="SUPFAM" id="SSF47413">
    <property type="entry name" value="lambda repressor-like DNA-binding domains"/>
    <property type="match status" value="1"/>
</dbReference>
<dbReference type="InterPro" id="IPR036286">
    <property type="entry name" value="LexA/Signal_pep-like_sf"/>
</dbReference>
<sequence>MTVARDNEAADRRRKGLALKAVRRRLGFTQETAAQAYKVTIQAWQNYEAGKRHLSDPKIRDLLAALNSDREEFDLELARIPEDAPAAPSRQSGMEERSYADAFQIPVAGVAHGGPLAPDLYQEATAEVIDLARFFAPGTLVLKLSGMSMYPYAEAGGWVSYNPNQPARRGHGCVVEMKDGSKLVKRFDGYTDNELLLTELWPEERQIRLDLADVKGVYAIGVRGE</sequence>
<dbReference type="CDD" id="cd00093">
    <property type="entry name" value="HTH_XRE"/>
    <property type="match status" value="1"/>
</dbReference>